<dbReference type="EMBL" id="CABFNP030001245">
    <property type="protein sequence ID" value="CAI6093880.1"/>
    <property type="molecule type" value="Genomic_DNA"/>
</dbReference>
<dbReference type="Proteomes" id="UP001160390">
    <property type="component" value="Unassembled WGS sequence"/>
</dbReference>
<sequence length="414" mass="44668">MTVSELRDLSLQVPVTGSQHLGLQDSTTDDVTQVVHASAKDDSLGSQTGRSNLRYHGVDDWSNGHGVDTQPHDAKDGLAPSETQGLVRQRQETNKPEKDDQCAESREPDSPAPKLVDVEPGNHGADERETFTAEGDVVCNVVCDAGLLEEKASTVAERTAICNVREESHARNLCSAKVRAPESIPVRGTGTLLHLQLVGSQVSTDSHWHDLGGVGRTSGCEHTPGNVGEDLTHEDDLYGGGKEYDEDEARQGEQADYEYLAVAPSRGSPAVENGTENVHHGSEGIESLLPGGGNLVSALFVEPFAVLLSKLGVAVEGTEERHVVPFHDDGQRDHCGDQTEGKAMLLCVTLKGFSIEPLVVQVNILKTVEISLSTLDLSASLGVVSHFAFYSKNCQCWRIELQGRAVERIFRRAR</sequence>
<proteinExistence type="predicted"/>
<keyword evidence="3" id="KW-1185">Reference proteome</keyword>
<reference evidence="2" key="1">
    <citation type="submission" date="2023-01" db="EMBL/GenBank/DDBJ databases">
        <authorList>
            <person name="Piombo E."/>
        </authorList>
    </citation>
    <scope>NUCLEOTIDE SEQUENCE</scope>
</reference>
<gene>
    <name evidence="2" type="ORF">CCHLO57077_00000950</name>
</gene>
<feature type="region of interest" description="Disordered" evidence="1">
    <location>
        <begin position="214"/>
        <end position="251"/>
    </location>
</feature>
<organism evidence="2 3">
    <name type="scientific">Clonostachys chloroleuca</name>
    <dbReference type="NCBI Taxonomy" id="1926264"/>
    <lineage>
        <taxon>Eukaryota</taxon>
        <taxon>Fungi</taxon>
        <taxon>Dikarya</taxon>
        <taxon>Ascomycota</taxon>
        <taxon>Pezizomycotina</taxon>
        <taxon>Sordariomycetes</taxon>
        <taxon>Hypocreomycetidae</taxon>
        <taxon>Hypocreales</taxon>
        <taxon>Bionectriaceae</taxon>
        <taxon>Clonostachys</taxon>
    </lineage>
</organism>
<evidence type="ECO:0000313" key="2">
    <source>
        <dbReference type="EMBL" id="CAI6093880.1"/>
    </source>
</evidence>
<evidence type="ECO:0000313" key="3">
    <source>
        <dbReference type="Proteomes" id="UP001160390"/>
    </source>
</evidence>
<comment type="caution">
    <text evidence="2">The sequence shown here is derived from an EMBL/GenBank/DDBJ whole genome shotgun (WGS) entry which is preliminary data.</text>
</comment>
<accession>A0AA35MB42</accession>
<evidence type="ECO:0000256" key="1">
    <source>
        <dbReference type="SAM" id="MobiDB-lite"/>
    </source>
</evidence>
<feature type="region of interest" description="Disordered" evidence="1">
    <location>
        <begin position="37"/>
        <end position="128"/>
    </location>
</feature>
<name>A0AA35MB42_9HYPO</name>
<protein>
    <submittedName>
        <fullName evidence="2">Uncharacterized protein</fullName>
    </submittedName>
</protein>
<dbReference type="AlphaFoldDB" id="A0AA35MB42"/>
<feature type="compositionally biased region" description="Basic and acidic residues" evidence="1">
    <location>
        <begin position="89"/>
        <end position="109"/>
    </location>
</feature>